<dbReference type="FunFam" id="3.40.50.300:FF:000016">
    <property type="entry name" value="Oligopeptide ABC transporter ATP-binding component"/>
    <property type="match status" value="1"/>
</dbReference>
<dbReference type="AlphaFoldDB" id="A0A2T0ZZE8"/>
<dbReference type="InterPro" id="IPR003593">
    <property type="entry name" value="AAA+_ATPase"/>
</dbReference>
<dbReference type="Pfam" id="PF00005">
    <property type="entry name" value="ABC_tran"/>
    <property type="match status" value="1"/>
</dbReference>
<evidence type="ECO:0000256" key="4">
    <source>
        <dbReference type="ARBA" id="ARBA00022475"/>
    </source>
</evidence>
<evidence type="ECO:0000256" key="1">
    <source>
        <dbReference type="ARBA" id="ARBA00004202"/>
    </source>
</evidence>
<dbReference type="PANTHER" id="PTHR43297:SF2">
    <property type="entry name" value="DIPEPTIDE TRANSPORT ATP-BINDING PROTEIN DPPD"/>
    <property type="match status" value="1"/>
</dbReference>
<keyword evidence="4" id="KW-1003">Cell membrane</keyword>
<dbReference type="RefSeq" id="WP_170111048.1">
    <property type="nucleotide sequence ID" value="NZ_PVUE01000009.1"/>
</dbReference>
<accession>A0A2T0ZZE8</accession>
<dbReference type="InterPro" id="IPR017871">
    <property type="entry name" value="ABC_transporter-like_CS"/>
</dbReference>
<dbReference type="PROSITE" id="PS50893">
    <property type="entry name" value="ABC_TRANSPORTER_2"/>
    <property type="match status" value="1"/>
</dbReference>
<dbReference type="InterPro" id="IPR050388">
    <property type="entry name" value="ABC_Ni/Peptide_Import"/>
</dbReference>
<evidence type="ECO:0000256" key="6">
    <source>
        <dbReference type="ARBA" id="ARBA00022840"/>
    </source>
</evidence>
<reference evidence="9 10" key="1">
    <citation type="submission" date="2018-03" db="EMBL/GenBank/DDBJ databases">
        <title>Genomic Encyclopedia of Archaeal and Bacterial Type Strains, Phase II (KMG-II): from individual species to whole genera.</title>
        <authorList>
            <person name="Goeker M."/>
        </authorList>
    </citation>
    <scope>NUCLEOTIDE SEQUENCE [LARGE SCALE GENOMIC DNA]</scope>
    <source>
        <strain evidence="9 10">DSM 100065</strain>
    </source>
</reference>
<dbReference type="Gene3D" id="3.40.50.300">
    <property type="entry name" value="P-loop containing nucleotide triphosphate hydrolases"/>
    <property type="match status" value="1"/>
</dbReference>
<evidence type="ECO:0000313" key="9">
    <source>
        <dbReference type="EMBL" id="PRZ41468.1"/>
    </source>
</evidence>
<evidence type="ECO:0000256" key="7">
    <source>
        <dbReference type="ARBA" id="ARBA00023136"/>
    </source>
</evidence>
<dbReference type="SMART" id="SM00382">
    <property type="entry name" value="AAA"/>
    <property type="match status" value="1"/>
</dbReference>
<feature type="domain" description="ABC transporter" evidence="8">
    <location>
        <begin position="7"/>
        <end position="260"/>
    </location>
</feature>
<dbReference type="Proteomes" id="UP000237752">
    <property type="component" value="Unassembled WGS sequence"/>
</dbReference>
<evidence type="ECO:0000256" key="2">
    <source>
        <dbReference type="ARBA" id="ARBA00005417"/>
    </source>
</evidence>
<comment type="caution">
    <text evidence="9">The sequence shown here is derived from an EMBL/GenBank/DDBJ whole genome shotgun (WGS) entry which is preliminary data.</text>
</comment>
<keyword evidence="3" id="KW-0813">Transport</keyword>
<dbReference type="InterPro" id="IPR027417">
    <property type="entry name" value="P-loop_NTPase"/>
</dbReference>
<dbReference type="GO" id="GO:0005886">
    <property type="term" value="C:plasma membrane"/>
    <property type="evidence" value="ECO:0007669"/>
    <property type="project" value="UniProtKB-SubCell"/>
</dbReference>
<gene>
    <name evidence="9" type="ORF">CLV47_10915</name>
</gene>
<comment type="subcellular location">
    <subcellularLocation>
        <location evidence="1">Cell membrane</location>
        <topology evidence="1">Peripheral membrane protein</topology>
    </subcellularLocation>
</comment>
<protein>
    <submittedName>
        <fullName evidence="9">ABC-type dipeptide/oligopeptide/nickel transport system ATPase component</fullName>
    </submittedName>
</protein>
<organism evidence="9 10">
    <name type="scientific">Antricoccus suffuscus</name>
    <dbReference type="NCBI Taxonomy" id="1629062"/>
    <lineage>
        <taxon>Bacteria</taxon>
        <taxon>Bacillati</taxon>
        <taxon>Actinomycetota</taxon>
        <taxon>Actinomycetes</taxon>
        <taxon>Geodermatophilales</taxon>
        <taxon>Antricoccaceae</taxon>
        <taxon>Antricoccus</taxon>
    </lineage>
</organism>
<proteinExistence type="inferred from homology"/>
<evidence type="ECO:0000313" key="10">
    <source>
        <dbReference type="Proteomes" id="UP000237752"/>
    </source>
</evidence>
<keyword evidence="5" id="KW-0547">Nucleotide-binding</keyword>
<keyword evidence="7" id="KW-0472">Membrane</keyword>
<comment type="similarity">
    <text evidence="2">Belongs to the ABC transporter superfamily.</text>
</comment>
<keyword evidence="10" id="KW-1185">Reference proteome</keyword>
<sequence>MSEQPLLDVRGLTVKFGDSVAVDDLSFTLGAGEILAIVGESGSGKSVTAMSIMRLIELSTTGKIISGEINLRQPDGSVIDLCRTSESQLRRVRGNAISMIFQEPLTCLNPLYTVGNQIIEAITTHRPASAKAAHDRCLELMDMVRIPEAARRIRQYPHELSGGMRQRVMIAMALACEPRIIIADEPTTALDVTIQAQILSLILDLRDRIGAAVIFITHDMGVVAEVADRVLVMRRSKFVEEASVMDIFSNPQEAYTKDLLAAVPRLGSMSGKTKPERFVVSGAAL</sequence>
<dbReference type="InterPro" id="IPR003439">
    <property type="entry name" value="ABC_transporter-like_ATP-bd"/>
</dbReference>
<dbReference type="EMBL" id="PVUE01000009">
    <property type="protein sequence ID" value="PRZ41468.1"/>
    <property type="molecule type" value="Genomic_DNA"/>
</dbReference>
<evidence type="ECO:0000256" key="5">
    <source>
        <dbReference type="ARBA" id="ARBA00022741"/>
    </source>
</evidence>
<name>A0A2T0ZZE8_9ACTN</name>
<dbReference type="GO" id="GO:0016887">
    <property type="term" value="F:ATP hydrolysis activity"/>
    <property type="evidence" value="ECO:0007669"/>
    <property type="project" value="InterPro"/>
</dbReference>
<keyword evidence="6" id="KW-0067">ATP-binding</keyword>
<dbReference type="PANTHER" id="PTHR43297">
    <property type="entry name" value="OLIGOPEPTIDE TRANSPORT ATP-BINDING PROTEIN APPD"/>
    <property type="match status" value="1"/>
</dbReference>
<dbReference type="CDD" id="cd03257">
    <property type="entry name" value="ABC_NikE_OppD_transporters"/>
    <property type="match status" value="1"/>
</dbReference>
<dbReference type="SUPFAM" id="SSF52540">
    <property type="entry name" value="P-loop containing nucleoside triphosphate hydrolases"/>
    <property type="match status" value="1"/>
</dbReference>
<evidence type="ECO:0000259" key="8">
    <source>
        <dbReference type="PROSITE" id="PS50893"/>
    </source>
</evidence>
<evidence type="ECO:0000256" key="3">
    <source>
        <dbReference type="ARBA" id="ARBA00022448"/>
    </source>
</evidence>
<dbReference type="GO" id="GO:0005524">
    <property type="term" value="F:ATP binding"/>
    <property type="evidence" value="ECO:0007669"/>
    <property type="project" value="UniProtKB-KW"/>
</dbReference>
<dbReference type="PROSITE" id="PS00211">
    <property type="entry name" value="ABC_TRANSPORTER_1"/>
    <property type="match status" value="1"/>
</dbReference>